<dbReference type="GeneID" id="20242339"/>
<dbReference type="RefSeq" id="XP_009049067.1">
    <property type="nucleotide sequence ID" value="XM_009050819.1"/>
</dbReference>
<keyword evidence="4" id="KW-1185">Reference proteome</keyword>
<protein>
    <submittedName>
        <fullName evidence="3">Uncharacterized protein</fullName>
    </submittedName>
</protein>
<evidence type="ECO:0000256" key="1">
    <source>
        <dbReference type="SAM" id="MobiDB-lite"/>
    </source>
</evidence>
<accession>V4ASK4</accession>
<gene>
    <name evidence="3" type="ORF">LOTGIDRAFT_173342</name>
</gene>
<dbReference type="KEGG" id="lgi:LOTGIDRAFT_173342"/>
<dbReference type="Proteomes" id="UP000030746">
    <property type="component" value="Unassembled WGS sequence"/>
</dbReference>
<dbReference type="HOGENOM" id="CLU_532400_0_0_1"/>
<evidence type="ECO:0000256" key="2">
    <source>
        <dbReference type="SAM" id="SignalP"/>
    </source>
</evidence>
<evidence type="ECO:0000313" key="3">
    <source>
        <dbReference type="EMBL" id="ESP00258.1"/>
    </source>
</evidence>
<feature type="signal peptide" evidence="2">
    <location>
        <begin position="1"/>
        <end position="23"/>
    </location>
</feature>
<name>V4ASK4_LOTGI</name>
<organism evidence="3 4">
    <name type="scientific">Lottia gigantea</name>
    <name type="common">Giant owl limpet</name>
    <dbReference type="NCBI Taxonomy" id="225164"/>
    <lineage>
        <taxon>Eukaryota</taxon>
        <taxon>Metazoa</taxon>
        <taxon>Spiralia</taxon>
        <taxon>Lophotrochozoa</taxon>
        <taxon>Mollusca</taxon>
        <taxon>Gastropoda</taxon>
        <taxon>Patellogastropoda</taxon>
        <taxon>Lottioidea</taxon>
        <taxon>Lottiidae</taxon>
        <taxon>Lottia</taxon>
    </lineage>
</organism>
<reference evidence="3 4" key="1">
    <citation type="journal article" date="2013" name="Nature">
        <title>Insights into bilaterian evolution from three spiralian genomes.</title>
        <authorList>
            <person name="Simakov O."/>
            <person name="Marletaz F."/>
            <person name="Cho S.J."/>
            <person name="Edsinger-Gonzales E."/>
            <person name="Havlak P."/>
            <person name="Hellsten U."/>
            <person name="Kuo D.H."/>
            <person name="Larsson T."/>
            <person name="Lv J."/>
            <person name="Arendt D."/>
            <person name="Savage R."/>
            <person name="Osoegawa K."/>
            <person name="de Jong P."/>
            <person name="Grimwood J."/>
            <person name="Chapman J.A."/>
            <person name="Shapiro H."/>
            <person name="Aerts A."/>
            <person name="Otillar R.P."/>
            <person name="Terry A.Y."/>
            <person name="Boore J.L."/>
            <person name="Grigoriev I.V."/>
            <person name="Lindberg D.R."/>
            <person name="Seaver E.C."/>
            <person name="Weisblat D.A."/>
            <person name="Putnam N.H."/>
            <person name="Rokhsar D.S."/>
        </authorList>
    </citation>
    <scope>NUCLEOTIDE SEQUENCE [LARGE SCALE GENOMIC DNA]</scope>
</reference>
<dbReference type="AlphaFoldDB" id="V4ASK4"/>
<sequence>MWTYQVCVTTILLFGAFVSSVVKDKNTYTHNDYTNVNIGNKNERRDSQQSLNLSIVSTLPEIVERINSIVNHSQGGDWVNAIDELIKQVSDRLEHGHIVPEPQIAYPGKQLPIKEKRGPNLLKLLGIRNIKSVQAYQHQNKDRNQKPDLPYHKHHLFHKLIATLQQFGKFRNQLSDSNGSTENGMFIKSRDKLRSGNENKLHRLLQGVHPVDNLQSSILEGNGDHSGNELGVLLHGPGRHRFPKPAQHGIRNSTKEGLHPMEILHSFIPDVNGNSSGNMLAILLHGPGPHRFPHPEQHGNRKGTKQGLRPRENLHSFISEGNGEMSGNNLDVLLHGPGPHPHPEQHGNRNGTKQGLRPRENLHSFIPEGNGEMSGNNLDVLLHGPGPHAHPEQHGNRNDTKQGLRPRENLHSFIPEGKGEMSGNNLDVLLHGPGGHGKPHPEQHRDGTEQGLNRNPNRNPGRDHPHRKHGIDIDKLTPTQLHSLLQYLRKLKESNGRATFEPKLHELCCIVG</sequence>
<dbReference type="CTD" id="20242339"/>
<feature type="chain" id="PRO_5004716276" evidence="2">
    <location>
        <begin position="24"/>
        <end position="512"/>
    </location>
</feature>
<dbReference type="EMBL" id="KB200802">
    <property type="protein sequence ID" value="ESP00258.1"/>
    <property type="molecule type" value="Genomic_DNA"/>
</dbReference>
<feature type="compositionally biased region" description="Basic and acidic residues" evidence="1">
    <location>
        <begin position="439"/>
        <end position="448"/>
    </location>
</feature>
<feature type="compositionally biased region" description="Basic and acidic residues" evidence="1">
    <location>
        <begin position="389"/>
        <end position="410"/>
    </location>
</feature>
<proteinExistence type="predicted"/>
<evidence type="ECO:0000313" key="4">
    <source>
        <dbReference type="Proteomes" id="UP000030746"/>
    </source>
</evidence>
<feature type="region of interest" description="Disordered" evidence="1">
    <location>
        <begin position="289"/>
        <end position="474"/>
    </location>
</feature>
<keyword evidence="2" id="KW-0732">Signal</keyword>